<feature type="compositionally biased region" description="Polar residues" evidence="1">
    <location>
        <begin position="70"/>
        <end position="82"/>
    </location>
</feature>
<protein>
    <recommendedName>
        <fullName evidence="2">Expansin-like EG45 domain-containing protein</fullName>
    </recommendedName>
</protein>
<dbReference type="Proteomes" id="UP000636709">
    <property type="component" value="Unassembled WGS sequence"/>
</dbReference>
<proteinExistence type="predicted"/>
<feature type="region of interest" description="Disordered" evidence="1">
    <location>
        <begin position="449"/>
        <end position="484"/>
    </location>
</feature>
<evidence type="ECO:0000256" key="1">
    <source>
        <dbReference type="SAM" id="MobiDB-lite"/>
    </source>
</evidence>
<sequence length="515" mass="56295">MEVAGRRGSWRASPRELALWDPVALRSERPSFPQTLYPLCLTQSDFLALRSILRYPSPESGHGQPPPQPASTARGTSSSQVGRSGHPPFPSPQTLNPPGLTQFGCLIEANREPIYRPPDIKRWCSVQDVKIDWGEHWIVAEDRIYNPIDWLVVVCDDKLLLVDLSMRIANYPNLTATCITIDNCPDPTATFRVFHLDFSVEPAKFLPPANRLPSARYNPSASRFAPRHIAPAPSACPTYGRSPASNADVGSLPPRACYKVRCLDHNICSRRAVTVIITDEFPGGICPPELTFCATDRRPEGLVPRRKMRRPEKLRVLRHLAEIDNRRPPLFFIPKIAHPPASRVVRAAAQRACACAWRSTMPPKLIHVMSRTLHDAGIRHALHDTGVRREAFVTPSTTRSFALAIRVPAPGDAFPVTIRHARAGGGQITTPMAPVAPLPLFASDRDIQSSAAPSPYGSTPARFSSSPLAGFSRADQVDPDRTTLAGGEGADLLLAGNHRSSYGCAGSQSCSKALI</sequence>
<reference evidence="3" key="1">
    <citation type="submission" date="2020-07" db="EMBL/GenBank/DDBJ databases">
        <title>Genome sequence and genetic diversity analysis of an under-domesticated orphan crop, white fonio (Digitaria exilis).</title>
        <authorList>
            <person name="Bennetzen J.L."/>
            <person name="Chen S."/>
            <person name="Ma X."/>
            <person name="Wang X."/>
            <person name="Yssel A.E.J."/>
            <person name="Chaluvadi S.R."/>
            <person name="Johnson M."/>
            <person name="Gangashetty P."/>
            <person name="Hamidou F."/>
            <person name="Sanogo M.D."/>
            <person name="Zwaenepoel A."/>
            <person name="Wallace J."/>
            <person name="Van De Peer Y."/>
            <person name="Van Deynze A."/>
        </authorList>
    </citation>
    <scope>NUCLEOTIDE SEQUENCE</scope>
    <source>
        <tissue evidence="3">Leaves</tissue>
    </source>
</reference>
<dbReference type="AlphaFoldDB" id="A0A835KBS2"/>
<name>A0A835KBS2_9POAL</name>
<accession>A0A835KBS2</accession>
<dbReference type="EMBL" id="JACEFO010001666">
    <property type="protein sequence ID" value="KAF8723517.1"/>
    <property type="molecule type" value="Genomic_DNA"/>
</dbReference>
<dbReference type="InterPro" id="IPR007112">
    <property type="entry name" value="Expansin/allergen_DPBB_dom"/>
</dbReference>
<feature type="region of interest" description="Disordered" evidence="1">
    <location>
        <begin position="57"/>
        <end position="97"/>
    </location>
</feature>
<evidence type="ECO:0000313" key="4">
    <source>
        <dbReference type="Proteomes" id="UP000636709"/>
    </source>
</evidence>
<organism evidence="3 4">
    <name type="scientific">Digitaria exilis</name>
    <dbReference type="NCBI Taxonomy" id="1010633"/>
    <lineage>
        <taxon>Eukaryota</taxon>
        <taxon>Viridiplantae</taxon>
        <taxon>Streptophyta</taxon>
        <taxon>Embryophyta</taxon>
        <taxon>Tracheophyta</taxon>
        <taxon>Spermatophyta</taxon>
        <taxon>Magnoliopsida</taxon>
        <taxon>Liliopsida</taxon>
        <taxon>Poales</taxon>
        <taxon>Poaceae</taxon>
        <taxon>PACMAD clade</taxon>
        <taxon>Panicoideae</taxon>
        <taxon>Panicodae</taxon>
        <taxon>Paniceae</taxon>
        <taxon>Anthephorinae</taxon>
        <taxon>Digitaria</taxon>
    </lineage>
</organism>
<keyword evidence="4" id="KW-1185">Reference proteome</keyword>
<feature type="domain" description="Expansin-like EG45" evidence="2">
    <location>
        <begin position="256"/>
        <end position="289"/>
    </location>
</feature>
<evidence type="ECO:0000259" key="2">
    <source>
        <dbReference type="PROSITE" id="PS50842"/>
    </source>
</evidence>
<comment type="caution">
    <text evidence="3">The sequence shown here is derived from an EMBL/GenBank/DDBJ whole genome shotgun (WGS) entry which is preliminary data.</text>
</comment>
<evidence type="ECO:0000313" key="3">
    <source>
        <dbReference type="EMBL" id="KAF8723517.1"/>
    </source>
</evidence>
<gene>
    <name evidence="3" type="ORF">HU200_021464</name>
</gene>
<dbReference type="PROSITE" id="PS50842">
    <property type="entry name" value="EXPANSIN_EG45"/>
    <property type="match status" value="1"/>
</dbReference>